<reference evidence="1" key="1">
    <citation type="submission" date="2014-11" db="EMBL/GenBank/DDBJ databases">
        <authorList>
            <person name="Amaro Gonzalez C."/>
        </authorList>
    </citation>
    <scope>NUCLEOTIDE SEQUENCE</scope>
</reference>
<accession>A0A0E9RCW7</accession>
<dbReference type="EMBL" id="GBXM01081930">
    <property type="protein sequence ID" value="JAH26647.1"/>
    <property type="molecule type" value="Transcribed_RNA"/>
</dbReference>
<organism evidence="1">
    <name type="scientific">Anguilla anguilla</name>
    <name type="common">European freshwater eel</name>
    <name type="synonym">Muraena anguilla</name>
    <dbReference type="NCBI Taxonomy" id="7936"/>
    <lineage>
        <taxon>Eukaryota</taxon>
        <taxon>Metazoa</taxon>
        <taxon>Chordata</taxon>
        <taxon>Craniata</taxon>
        <taxon>Vertebrata</taxon>
        <taxon>Euteleostomi</taxon>
        <taxon>Actinopterygii</taxon>
        <taxon>Neopterygii</taxon>
        <taxon>Teleostei</taxon>
        <taxon>Anguilliformes</taxon>
        <taxon>Anguillidae</taxon>
        <taxon>Anguilla</taxon>
    </lineage>
</organism>
<sequence length="50" mass="6002">MLTLSWIEIIRCPDFTLIRSSWVGTGEMVTFMTIHKWLWNFLRKREDGGE</sequence>
<evidence type="ECO:0000313" key="1">
    <source>
        <dbReference type="EMBL" id="JAH26647.1"/>
    </source>
</evidence>
<proteinExistence type="predicted"/>
<dbReference type="AlphaFoldDB" id="A0A0E9RCW7"/>
<protein>
    <submittedName>
        <fullName evidence="1">Uncharacterized protein</fullName>
    </submittedName>
</protein>
<reference evidence="1" key="2">
    <citation type="journal article" date="2015" name="Fish Shellfish Immunol.">
        <title>Early steps in the European eel (Anguilla anguilla)-Vibrio vulnificus interaction in the gills: Role of the RtxA13 toxin.</title>
        <authorList>
            <person name="Callol A."/>
            <person name="Pajuelo D."/>
            <person name="Ebbesson L."/>
            <person name="Teles M."/>
            <person name="MacKenzie S."/>
            <person name="Amaro C."/>
        </authorList>
    </citation>
    <scope>NUCLEOTIDE SEQUENCE</scope>
</reference>
<name>A0A0E9RCW7_ANGAN</name>